<comment type="subcellular location">
    <subcellularLocation>
        <location evidence="1">Membrane</location>
        <topology evidence="1">Multi-pass membrane protein</topology>
    </subcellularLocation>
</comment>
<name>A0A9P3CNK5_9PEZI</name>
<dbReference type="PANTHER" id="PTHR31123">
    <property type="entry name" value="ACCUMULATION OF DYADS PROTEIN 2-RELATED"/>
    <property type="match status" value="1"/>
</dbReference>
<keyword evidence="3 6" id="KW-0812">Transmembrane</keyword>
<protein>
    <recommendedName>
        <fullName evidence="9">Protein alcS</fullName>
    </recommendedName>
</protein>
<organism evidence="7 8">
    <name type="scientific">Cercospora kikuchii</name>
    <dbReference type="NCBI Taxonomy" id="84275"/>
    <lineage>
        <taxon>Eukaryota</taxon>
        <taxon>Fungi</taxon>
        <taxon>Dikarya</taxon>
        <taxon>Ascomycota</taxon>
        <taxon>Pezizomycotina</taxon>
        <taxon>Dothideomycetes</taxon>
        <taxon>Dothideomycetidae</taxon>
        <taxon>Mycosphaerellales</taxon>
        <taxon>Mycosphaerellaceae</taxon>
        <taxon>Cercospora</taxon>
    </lineage>
</organism>
<accession>A0A9P3CNK5</accession>
<evidence type="ECO:0000256" key="4">
    <source>
        <dbReference type="ARBA" id="ARBA00022989"/>
    </source>
</evidence>
<feature type="transmembrane region" description="Helical" evidence="6">
    <location>
        <begin position="187"/>
        <end position="210"/>
    </location>
</feature>
<comment type="similarity">
    <text evidence="2">Belongs to the acetate uptake transporter (AceTr) (TC 2.A.96) family.</text>
</comment>
<dbReference type="GO" id="GO:0005886">
    <property type="term" value="C:plasma membrane"/>
    <property type="evidence" value="ECO:0007669"/>
    <property type="project" value="TreeGrafter"/>
</dbReference>
<dbReference type="GeneID" id="68294798"/>
<dbReference type="InterPro" id="IPR051633">
    <property type="entry name" value="AceTr"/>
</dbReference>
<keyword evidence="4 6" id="KW-1133">Transmembrane helix</keyword>
<gene>
    <name evidence="7" type="ORF">CKM354_000922300</name>
</gene>
<feature type="transmembrane region" description="Helical" evidence="6">
    <location>
        <begin position="66"/>
        <end position="88"/>
    </location>
</feature>
<evidence type="ECO:0000256" key="1">
    <source>
        <dbReference type="ARBA" id="ARBA00004141"/>
    </source>
</evidence>
<dbReference type="InterPro" id="IPR000791">
    <property type="entry name" value="Gpr1/Fun34/SatP-like"/>
</dbReference>
<evidence type="ECO:0000313" key="7">
    <source>
        <dbReference type="EMBL" id="GIZ46084.1"/>
    </source>
</evidence>
<proteinExistence type="inferred from homology"/>
<evidence type="ECO:0000256" key="3">
    <source>
        <dbReference type="ARBA" id="ARBA00022692"/>
    </source>
</evidence>
<dbReference type="RefSeq" id="XP_044660571.1">
    <property type="nucleotide sequence ID" value="XM_044804636.1"/>
</dbReference>
<feature type="transmembrane region" description="Helical" evidence="6">
    <location>
        <begin position="159"/>
        <end position="180"/>
    </location>
</feature>
<dbReference type="PANTHER" id="PTHR31123:SF4">
    <property type="entry name" value="PROTEIN ALCS"/>
    <property type="match status" value="1"/>
</dbReference>
<dbReference type="AlphaFoldDB" id="A0A9P3CNK5"/>
<feature type="transmembrane region" description="Helical" evidence="6">
    <location>
        <begin position="222"/>
        <end position="241"/>
    </location>
</feature>
<keyword evidence="8" id="KW-1185">Reference proteome</keyword>
<sequence length="277" mass="29906">MAHNPSPDSTSSLNYDDVHHAKHHQQHIENLEKLKPTPSQFEKLYLSPETPVAGNLRWTFGNPTPIALGGFLLANTPAAIDLIGWGGAGGGNGNASAGTGAYFFLGAVLLYAGGIGEWILGNTFPAVVFFTFGGFWGAFGATLTPFFNVINGYNDDSPAFYRSFAMFLMWMAVLCLLYAIAAIRTNICLVAILLCFVVTFPCLTASYFYAADGLVALSNTTRIAGGYFSFIASIIAWYLWFSMVLESVDFPIALPVGDLTKYVKGRSEKLKSAAEMA</sequence>
<evidence type="ECO:0000256" key="6">
    <source>
        <dbReference type="SAM" id="Phobius"/>
    </source>
</evidence>
<dbReference type="GO" id="GO:0015123">
    <property type="term" value="F:acetate transmembrane transporter activity"/>
    <property type="evidence" value="ECO:0007669"/>
    <property type="project" value="TreeGrafter"/>
</dbReference>
<keyword evidence="5 6" id="KW-0472">Membrane</keyword>
<evidence type="ECO:0000256" key="5">
    <source>
        <dbReference type="ARBA" id="ARBA00023136"/>
    </source>
</evidence>
<reference evidence="7 8" key="1">
    <citation type="submission" date="2021-01" db="EMBL/GenBank/DDBJ databases">
        <title>Cercospora kikuchii MAFF 305040 whole genome shotgun sequence.</title>
        <authorList>
            <person name="Kashiwa T."/>
            <person name="Suzuki T."/>
        </authorList>
    </citation>
    <scope>NUCLEOTIDE SEQUENCE [LARGE SCALE GENOMIC DNA]</scope>
    <source>
        <strain evidence="7 8">MAFF 305040</strain>
    </source>
</reference>
<feature type="transmembrane region" description="Helical" evidence="6">
    <location>
        <begin position="100"/>
        <end position="120"/>
    </location>
</feature>
<feature type="transmembrane region" description="Helical" evidence="6">
    <location>
        <begin position="127"/>
        <end position="147"/>
    </location>
</feature>
<dbReference type="EMBL" id="BOLY01000006">
    <property type="protein sequence ID" value="GIZ46084.1"/>
    <property type="molecule type" value="Genomic_DNA"/>
</dbReference>
<evidence type="ECO:0000256" key="2">
    <source>
        <dbReference type="ARBA" id="ARBA00005587"/>
    </source>
</evidence>
<dbReference type="Proteomes" id="UP000825890">
    <property type="component" value="Unassembled WGS sequence"/>
</dbReference>
<dbReference type="Pfam" id="PF01184">
    <property type="entry name" value="Gpr1_Fun34_YaaH"/>
    <property type="match status" value="1"/>
</dbReference>
<dbReference type="OrthoDB" id="3648309at2759"/>
<comment type="caution">
    <text evidence="7">The sequence shown here is derived from an EMBL/GenBank/DDBJ whole genome shotgun (WGS) entry which is preliminary data.</text>
</comment>
<evidence type="ECO:0008006" key="9">
    <source>
        <dbReference type="Google" id="ProtNLM"/>
    </source>
</evidence>
<evidence type="ECO:0000313" key="8">
    <source>
        <dbReference type="Proteomes" id="UP000825890"/>
    </source>
</evidence>